<proteinExistence type="predicted"/>
<organism evidence="1 2">
    <name type="scientific">Solanum commersonii</name>
    <name type="common">Commerson's wild potato</name>
    <name type="synonym">Commerson's nightshade</name>
    <dbReference type="NCBI Taxonomy" id="4109"/>
    <lineage>
        <taxon>Eukaryota</taxon>
        <taxon>Viridiplantae</taxon>
        <taxon>Streptophyta</taxon>
        <taxon>Embryophyta</taxon>
        <taxon>Tracheophyta</taxon>
        <taxon>Spermatophyta</taxon>
        <taxon>Magnoliopsida</taxon>
        <taxon>eudicotyledons</taxon>
        <taxon>Gunneridae</taxon>
        <taxon>Pentapetalae</taxon>
        <taxon>asterids</taxon>
        <taxon>lamiids</taxon>
        <taxon>Solanales</taxon>
        <taxon>Solanaceae</taxon>
        <taxon>Solanoideae</taxon>
        <taxon>Solaneae</taxon>
        <taxon>Solanum</taxon>
    </lineage>
</organism>
<comment type="caution">
    <text evidence="1">The sequence shown here is derived from an EMBL/GenBank/DDBJ whole genome shotgun (WGS) entry which is preliminary data.</text>
</comment>
<dbReference type="EMBL" id="JACXVP010000007">
    <property type="protein sequence ID" value="KAG5597972.1"/>
    <property type="molecule type" value="Genomic_DNA"/>
</dbReference>
<dbReference type="AlphaFoldDB" id="A0A9J5YFD9"/>
<dbReference type="Proteomes" id="UP000824120">
    <property type="component" value="Chromosome 7"/>
</dbReference>
<evidence type="ECO:0000313" key="1">
    <source>
        <dbReference type="EMBL" id="KAG5597972.1"/>
    </source>
</evidence>
<keyword evidence="2" id="KW-1185">Reference proteome</keyword>
<name>A0A9J5YFD9_SOLCO</name>
<evidence type="ECO:0000313" key="2">
    <source>
        <dbReference type="Proteomes" id="UP000824120"/>
    </source>
</evidence>
<protein>
    <submittedName>
        <fullName evidence="1">Uncharacterized protein</fullName>
    </submittedName>
</protein>
<sequence>MSSVNVKRAKSRSNHLSPILLRPTSTPPCISTTPSHLLTWALQDRLFTCPNHLSLASLSLSTTDATPTFSRITSFLILSQYNSIQRKKEELALNNNICPTKKLGQKQRKEDDTKRKIISTTNARARQQIGANLWVKSS</sequence>
<reference evidence="1 2" key="1">
    <citation type="submission" date="2020-09" db="EMBL/GenBank/DDBJ databases">
        <title>De no assembly of potato wild relative species, Solanum commersonii.</title>
        <authorList>
            <person name="Cho K."/>
        </authorList>
    </citation>
    <scope>NUCLEOTIDE SEQUENCE [LARGE SCALE GENOMIC DNA]</scope>
    <source>
        <strain evidence="1">LZ3.2</strain>
        <tissue evidence="1">Leaf</tissue>
    </source>
</reference>
<gene>
    <name evidence="1" type="ORF">H5410_039204</name>
</gene>
<accession>A0A9J5YFD9</accession>